<sequence length="80" mass="8907">MMITKITVLVMIHFVLLRMILIVKKKYYDGDDDNDGVVSTSNDNISISTTGGTRDVRDELVKNIGADKVVDSAMFMVLLI</sequence>
<dbReference type="AlphaFoldDB" id="B9SR06"/>
<proteinExistence type="predicted"/>
<name>B9SR06_RICCO</name>
<organism evidence="2 3">
    <name type="scientific">Ricinus communis</name>
    <name type="common">Castor bean</name>
    <dbReference type="NCBI Taxonomy" id="3988"/>
    <lineage>
        <taxon>Eukaryota</taxon>
        <taxon>Viridiplantae</taxon>
        <taxon>Streptophyta</taxon>
        <taxon>Embryophyta</taxon>
        <taxon>Tracheophyta</taxon>
        <taxon>Spermatophyta</taxon>
        <taxon>Magnoliopsida</taxon>
        <taxon>eudicotyledons</taxon>
        <taxon>Gunneridae</taxon>
        <taxon>Pentapetalae</taxon>
        <taxon>rosids</taxon>
        <taxon>fabids</taxon>
        <taxon>Malpighiales</taxon>
        <taxon>Euphorbiaceae</taxon>
        <taxon>Acalyphoideae</taxon>
        <taxon>Acalypheae</taxon>
        <taxon>Ricinus</taxon>
    </lineage>
</organism>
<evidence type="ECO:0000256" key="1">
    <source>
        <dbReference type="SAM" id="Phobius"/>
    </source>
</evidence>
<gene>
    <name evidence="2" type="ORF">RCOM_0615930</name>
</gene>
<evidence type="ECO:0000313" key="2">
    <source>
        <dbReference type="EMBL" id="EEF33967.1"/>
    </source>
</evidence>
<keyword evidence="1" id="KW-0812">Transmembrane</keyword>
<evidence type="ECO:0000313" key="3">
    <source>
        <dbReference type="Proteomes" id="UP000008311"/>
    </source>
</evidence>
<keyword evidence="1" id="KW-0472">Membrane</keyword>
<dbReference type="EMBL" id="EQ974092">
    <property type="protein sequence ID" value="EEF33967.1"/>
    <property type="molecule type" value="Genomic_DNA"/>
</dbReference>
<dbReference type="Proteomes" id="UP000008311">
    <property type="component" value="Unassembled WGS sequence"/>
</dbReference>
<protein>
    <submittedName>
        <fullName evidence="2">Uncharacterized protein</fullName>
    </submittedName>
</protein>
<accession>B9SR06</accession>
<reference evidence="3" key="1">
    <citation type="journal article" date="2010" name="Nat. Biotechnol.">
        <title>Draft genome sequence of the oilseed species Ricinus communis.</title>
        <authorList>
            <person name="Chan A.P."/>
            <person name="Crabtree J."/>
            <person name="Zhao Q."/>
            <person name="Lorenzi H."/>
            <person name="Orvis J."/>
            <person name="Puiu D."/>
            <person name="Melake-Berhan A."/>
            <person name="Jones K.M."/>
            <person name="Redman J."/>
            <person name="Chen G."/>
            <person name="Cahoon E.B."/>
            <person name="Gedil M."/>
            <person name="Stanke M."/>
            <person name="Haas B.J."/>
            <person name="Wortman J.R."/>
            <person name="Fraser-Liggett C.M."/>
            <person name="Ravel J."/>
            <person name="Rabinowicz P.D."/>
        </authorList>
    </citation>
    <scope>NUCLEOTIDE SEQUENCE [LARGE SCALE GENOMIC DNA]</scope>
    <source>
        <strain evidence="3">cv. Hale</strain>
    </source>
</reference>
<keyword evidence="1" id="KW-1133">Transmembrane helix</keyword>
<keyword evidence="3" id="KW-1185">Reference proteome</keyword>
<feature type="transmembrane region" description="Helical" evidence="1">
    <location>
        <begin position="6"/>
        <end position="23"/>
    </location>
</feature>
<dbReference type="InParanoid" id="B9SR06"/>